<evidence type="ECO:0000313" key="7">
    <source>
        <dbReference type="EMBL" id="CAF1486095.1"/>
    </source>
</evidence>
<evidence type="ECO:0000313" key="6">
    <source>
        <dbReference type="EMBL" id="CAF1423167.1"/>
    </source>
</evidence>
<dbReference type="InterPro" id="IPR013120">
    <property type="entry name" value="FAR_NAD-bd"/>
</dbReference>
<dbReference type="SUPFAM" id="SSF51735">
    <property type="entry name" value="NAD(P)-binding Rossmann-fold domains"/>
    <property type="match status" value="1"/>
</dbReference>
<evidence type="ECO:0000256" key="1">
    <source>
        <dbReference type="ARBA" id="ARBA00022450"/>
    </source>
</evidence>
<dbReference type="Gene3D" id="3.40.50.12780">
    <property type="entry name" value="N-terminal domain of ligase-like"/>
    <property type="match status" value="1"/>
</dbReference>
<feature type="domain" description="Thioester reductase (TE)" evidence="5">
    <location>
        <begin position="708"/>
        <end position="952"/>
    </location>
</feature>
<dbReference type="Gene3D" id="3.40.50.720">
    <property type="entry name" value="NAD(P)-binding Rossmann-like Domain"/>
    <property type="match status" value="1"/>
</dbReference>
<protein>
    <submittedName>
        <fullName evidence="6">Uncharacterized protein</fullName>
    </submittedName>
</protein>
<dbReference type="PANTHER" id="PTHR44845:SF6">
    <property type="entry name" value="BETA-ALANINE-ACTIVATING ENZYME"/>
    <property type="match status" value="1"/>
</dbReference>
<comment type="caution">
    <text evidence="6">The sequence shown here is derived from an EMBL/GenBank/DDBJ whole genome shotgun (WGS) entry which is preliminary data.</text>
</comment>
<dbReference type="EMBL" id="CAJNOU010005703">
    <property type="protein sequence ID" value="CAF1486095.1"/>
    <property type="molecule type" value="Genomic_DNA"/>
</dbReference>
<dbReference type="AlphaFoldDB" id="A0A815MR09"/>
<dbReference type="InterPro" id="IPR000873">
    <property type="entry name" value="AMP-dep_synth/lig_dom"/>
</dbReference>
<keyword evidence="2" id="KW-0597">Phosphoprotein</keyword>
<dbReference type="OrthoDB" id="429813at2759"/>
<dbReference type="Pfam" id="PF00501">
    <property type="entry name" value="AMP-binding"/>
    <property type="match status" value="1"/>
</dbReference>
<dbReference type="Pfam" id="PF00550">
    <property type="entry name" value="PP-binding"/>
    <property type="match status" value="1"/>
</dbReference>
<dbReference type="EMBL" id="CAJNOO010005556">
    <property type="protein sequence ID" value="CAF1423167.1"/>
    <property type="molecule type" value="Genomic_DNA"/>
</dbReference>
<dbReference type="Proteomes" id="UP000663882">
    <property type="component" value="Unassembled WGS sequence"/>
</dbReference>
<evidence type="ECO:0000313" key="8">
    <source>
        <dbReference type="Proteomes" id="UP000663882"/>
    </source>
</evidence>
<gene>
    <name evidence="6" type="ORF">RFH988_LOCUS35653</name>
    <name evidence="7" type="ORF">SEV965_LOCUS35338</name>
</gene>
<accession>A0A815MR09</accession>
<dbReference type="InterPro" id="IPR009081">
    <property type="entry name" value="PP-bd_ACP"/>
</dbReference>
<dbReference type="Pfam" id="PF23562">
    <property type="entry name" value="AMP-binding_C_3"/>
    <property type="match status" value="1"/>
</dbReference>
<evidence type="ECO:0000259" key="5">
    <source>
        <dbReference type="Pfam" id="PF07993"/>
    </source>
</evidence>
<feature type="domain" description="AMP-dependent synthetase/ligase" evidence="3">
    <location>
        <begin position="17"/>
        <end position="357"/>
    </location>
</feature>
<reference evidence="6" key="1">
    <citation type="submission" date="2021-02" db="EMBL/GenBank/DDBJ databases">
        <authorList>
            <person name="Nowell W R."/>
        </authorList>
    </citation>
    <scope>NUCLEOTIDE SEQUENCE</scope>
</reference>
<sequence>MEYLRNLPFSSIGGALEYQAETIPEKTAVLYSDPNTNSTEYASLTYRQFNNVVNSLAEKLSKYFPFSSSNESITCALLSVGGTEYLLSQYALLKINNVIIFPISARNSQAAVEHLLRETKTSFLLITSQYLPMIKTIEQQQEFESMKVLLLDSDQFKIEELLKNKDVKYPMTSDLITMREKGGDEELNKVVVILHSSGSTAHPKPIYLANRCFLFSYFSYSSVNKDFCKENDIILLWGALFHLYIFSATVRAILTGCTFALPLCVTFPPKPDELLRNIQIKNGITVLITVPSLLEQLVEELLSKKKNNIGLKPLQKLRYVIYGGAACPDELCKTLVDNEIVLVGGYGSTETEVVLIKNFNPYDKRWKFMELPEIRKPFVRIETPSTEQNPNVKILLHLPNNPFLAENISNRPDGCYASGDLLLEDPPNAGQYIILGRQDDILVHINGEKTNPLPMEDIIRCSPLVKQISIIGHNQFCTTALIQLNLEEASNYNFNQIEENIWKVIEQANKEAPSHSRLLRQLVTILPINEILPVTEKGNLMRQKINQQYSTLISTMYDKFFNQQQQQQQTNNKQEKSKWTKQTIKKFLEENLKLVGEISDITNRNISSESIFYLGVNSLQVIELRNLICQNICEIPKNFLYENSSIDQMIEQLIKYLHSENILNKENDPNHYKLTEQIIDKYIHLIKQNQISSTKIKQNEKSERVFLVTGANGSLGSFIIQNLLKQSKSIVKRIYCLLRGEDTKQRLFQSFQQRQLDISLLTKSFEEEEQRLIILSSSINLTEEHLGQTDFIYQQLQNQLTDIIHLAWKMDFNQTIKDFEYDSIQGVYNLLKLSSSNNIQFHFISSIAAAGSHLLTDVKEEPLPRKAEVALPQGYGQSKYASEHLCWAAMDLWDVPVNIYRIGQVSGDTQNGIWNTNEIASMLIYAGAGQLKIMPNVGLDINWIPVDICSASIVDLALKSSFQTSISSDQRVYHLLNPHHITYKDYFNYLRIAGLNFDVVSLKEFIDAVLTNKDLNNPLIKLSSFLEQIFSKKDTTELSKFQMVKTTQRCEILKNCPPIDSNLIKLYLNYWKKCQLLKD</sequence>
<feature type="domain" description="Carrier" evidence="4">
    <location>
        <begin position="594"/>
        <end position="651"/>
    </location>
</feature>
<dbReference type="Pfam" id="PF07993">
    <property type="entry name" value="NAD_binding_4"/>
    <property type="match status" value="1"/>
</dbReference>
<dbReference type="SUPFAM" id="SSF56801">
    <property type="entry name" value="Acetyl-CoA synthetase-like"/>
    <property type="match status" value="1"/>
</dbReference>
<dbReference type="PANTHER" id="PTHR44845">
    <property type="entry name" value="CARRIER DOMAIN-CONTAINING PROTEIN"/>
    <property type="match status" value="1"/>
</dbReference>
<dbReference type="Proteomes" id="UP000663889">
    <property type="component" value="Unassembled WGS sequence"/>
</dbReference>
<evidence type="ECO:0000259" key="4">
    <source>
        <dbReference type="Pfam" id="PF00550"/>
    </source>
</evidence>
<proteinExistence type="predicted"/>
<dbReference type="InterPro" id="IPR036291">
    <property type="entry name" value="NAD(P)-bd_dom_sf"/>
</dbReference>
<evidence type="ECO:0000259" key="3">
    <source>
        <dbReference type="Pfam" id="PF00501"/>
    </source>
</evidence>
<name>A0A815MR09_9BILA</name>
<keyword evidence="1" id="KW-0596">Phosphopantetheine</keyword>
<dbReference type="InterPro" id="IPR042099">
    <property type="entry name" value="ANL_N_sf"/>
</dbReference>
<organism evidence="6 8">
    <name type="scientific">Rotaria sordida</name>
    <dbReference type="NCBI Taxonomy" id="392033"/>
    <lineage>
        <taxon>Eukaryota</taxon>
        <taxon>Metazoa</taxon>
        <taxon>Spiralia</taxon>
        <taxon>Gnathifera</taxon>
        <taxon>Rotifera</taxon>
        <taxon>Eurotatoria</taxon>
        <taxon>Bdelloidea</taxon>
        <taxon>Philodinida</taxon>
        <taxon>Philodinidae</taxon>
        <taxon>Rotaria</taxon>
    </lineage>
</organism>
<evidence type="ECO:0000256" key="2">
    <source>
        <dbReference type="ARBA" id="ARBA00022553"/>
    </source>
</evidence>